<keyword evidence="1" id="KW-0812">Transmembrane</keyword>
<protein>
    <recommendedName>
        <fullName evidence="4">Transmembrane protein</fullName>
    </recommendedName>
</protein>
<feature type="transmembrane region" description="Helical" evidence="1">
    <location>
        <begin position="56"/>
        <end position="86"/>
    </location>
</feature>
<comment type="caution">
    <text evidence="2">The sequence shown here is derived from an EMBL/GenBank/DDBJ whole genome shotgun (WGS) entry which is preliminary data.</text>
</comment>
<feature type="transmembrane region" description="Helical" evidence="1">
    <location>
        <begin position="98"/>
        <end position="118"/>
    </location>
</feature>
<evidence type="ECO:0008006" key="4">
    <source>
        <dbReference type="Google" id="ProtNLM"/>
    </source>
</evidence>
<name>A0A1A0PJQ1_9MYCO</name>
<evidence type="ECO:0000313" key="3">
    <source>
        <dbReference type="Proteomes" id="UP000093779"/>
    </source>
</evidence>
<sequence>MDVDGDLLTAAGLLLATLGLLFAAWHPEIAAATEVSSRGKLADRGPRIAQVKQALVFRAAPLLIAIVFVVLACGPPAVMVVVHALGDHRGNPYDPVRALFVGVWSLTIGMGFAVAAQVRTLYAKWRRLNEPD</sequence>
<reference evidence="2 3" key="1">
    <citation type="submission" date="2016-06" db="EMBL/GenBank/DDBJ databases">
        <authorList>
            <person name="Kjaerup R.B."/>
            <person name="Dalgaard T.S."/>
            <person name="Juul-Madsen H.R."/>
        </authorList>
    </citation>
    <scope>NUCLEOTIDE SEQUENCE [LARGE SCALE GENOMIC DNA]</scope>
    <source>
        <strain evidence="2 3">ACS1953</strain>
    </source>
</reference>
<keyword evidence="1" id="KW-0472">Membrane</keyword>
<keyword evidence="1" id="KW-1133">Transmembrane helix</keyword>
<evidence type="ECO:0000256" key="1">
    <source>
        <dbReference type="SAM" id="Phobius"/>
    </source>
</evidence>
<dbReference type="RefSeq" id="WP_064894949.1">
    <property type="nucleotide sequence ID" value="NZ_JAYXBT010000008.1"/>
</dbReference>
<gene>
    <name evidence="2" type="ORF">A5726_07125</name>
</gene>
<organism evidence="2 3">
    <name type="scientific">Mycolicibacterium conceptionense</name>
    <dbReference type="NCBI Taxonomy" id="451644"/>
    <lineage>
        <taxon>Bacteria</taxon>
        <taxon>Bacillati</taxon>
        <taxon>Actinomycetota</taxon>
        <taxon>Actinomycetes</taxon>
        <taxon>Mycobacteriales</taxon>
        <taxon>Mycobacteriaceae</taxon>
        <taxon>Mycolicibacterium</taxon>
    </lineage>
</organism>
<dbReference type="AlphaFoldDB" id="A0A1A0PJQ1"/>
<dbReference type="Proteomes" id="UP000093779">
    <property type="component" value="Unassembled WGS sequence"/>
</dbReference>
<dbReference type="EMBL" id="LZHX01000024">
    <property type="protein sequence ID" value="OBF25773.1"/>
    <property type="molecule type" value="Genomic_DNA"/>
</dbReference>
<accession>A0A1A0PJQ1</accession>
<evidence type="ECO:0000313" key="2">
    <source>
        <dbReference type="EMBL" id="OBF25773.1"/>
    </source>
</evidence>
<proteinExistence type="predicted"/>